<dbReference type="Proteomes" id="UP000018949">
    <property type="component" value="Unassembled WGS sequence"/>
</dbReference>
<evidence type="ECO:0000313" key="1">
    <source>
        <dbReference type="EMBL" id="GAE48197.1"/>
    </source>
</evidence>
<comment type="caution">
    <text evidence="1">The sequence shown here is derived from an EMBL/GenBank/DDBJ whole genome shotgun (WGS) entry which is preliminary data.</text>
</comment>
<accession>W4RVP1</accession>
<keyword evidence="2" id="KW-1185">Reference proteome</keyword>
<dbReference type="AlphaFoldDB" id="W4RVP1"/>
<gene>
    <name evidence="1" type="ORF">JCM21738_5282</name>
</gene>
<reference evidence="1 2" key="1">
    <citation type="submission" date="2013-12" db="EMBL/GenBank/DDBJ databases">
        <title>NBRP : Genome information of microbial organism related human and environment.</title>
        <authorList>
            <person name="Hattori M."/>
            <person name="Oshima K."/>
            <person name="Inaba H."/>
            <person name="Suda W."/>
            <person name="Sakamoto M."/>
            <person name="Iino T."/>
            <person name="Kitahara M."/>
            <person name="Oshida Y."/>
            <person name="Iida T."/>
            <person name="Kudo T."/>
            <person name="Itoh T."/>
            <person name="Ahmed I."/>
            <person name="Ohkuma M."/>
        </authorList>
    </citation>
    <scope>NUCLEOTIDE SEQUENCE [LARGE SCALE GENOMIC DNA]</scope>
    <source>
        <strain evidence="1 2">JCM 21738</strain>
    </source>
</reference>
<sequence length="168" mass="18503">MSLYDGDSIEVAYTIAKTKETKKEKFKIPKVSKEEKDATKNSTIKDRLIVMNGETSFIRKADPAHMGVAATSLLPQDFAGGFMEDPANWNIVGNEEVAGVQTVVIEGTLDEYYSSKYNGGNFKLNVDPNTGILLQMEVRDKAGELKRSLKTSSIKINGTLDESSFVIE</sequence>
<dbReference type="eggNOG" id="COG2834">
    <property type="taxonomic scope" value="Bacteria"/>
</dbReference>
<dbReference type="Gene3D" id="2.50.20.10">
    <property type="entry name" value="Lipoprotein localisation LolA/LolB/LppX"/>
    <property type="match status" value="1"/>
</dbReference>
<name>W4RVP1_9BACI</name>
<proteinExistence type="predicted"/>
<dbReference type="EMBL" id="BAUW01000139">
    <property type="protein sequence ID" value="GAE48197.1"/>
    <property type="molecule type" value="Genomic_DNA"/>
</dbReference>
<organism evidence="1 2">
    <name type="scientific">Mesobacillus boroniphilus JCM 21738</name>
    <dbReference type="NCBI Taxonomy" id="1294265"/>
    <lineage>
        <taxon>Bacteria</taxon>
        <taxon>Bacillati</taxon>
        <taxon>Bacillota</taxon>
        <taxon>Bacilli</taxon>
        <taxon>Bacillales</taxon>
        <taxon>Bacillaceae</taxon>
        <taxon>Mesobacillus</taxon>
    </lineage>
</organism>
<evidence type="ECO:0000313" key="2">
    <source>
        <dbReference type="Proteomes" id="UP000018949"/>
    </source>
</evidence>
<protein>
    <submittedName>
        <fullName evidence="1">Uncharacterized protein</fullName>
    </submittedName>
</protein>